<dbReference type="FunFam" id="3.40.50.300:FF:000913">
    <property type="entry name" value="ABC multidrug transporter SitT"/>
    <property type="match status" value="1"/>
</dbReference>
<dbReference type="PROSITE" id="PS50893">
    <property type="entry name" value="ABC_TRANSPORTER_2"/>
    <property type="match status" value="2"/>
</dbReference>
<dbReference type="FunFam" id="3.40.50.300:FF:001530">
    <property type="entry name" value="ABC multidrug transporter (Eurofung)"/>
    <property type="match status" value="1"/>
</dbReference>
<dbReference type="GO" id="GO:0005524">
    <property type="term" value="F:ATP binding"/>
    <property type="evidence" value="ECO:0007669"/>
    <property type="project" value="UniProtKB-KW"/>
</dbReference>
<dbReference type="PANTHER" id="PTHR43394:SF11">
    <property type="entry name" value="ATP-BINDING CASSETTE TRANSPORTER"/>
    <property type="match status" value="1"/>
</dbReference>
<evidence type="ECO:0000259" key="13">
    <source>
        <dbReference type="PROSITE" id="PS50893"/>
    </source>
</evidence>
<dbReference type="PROSITE" id="PS50929">
    <property type="entry name" value="ABC_TM1F"/>
    <property type="match status" value="2"/>
</dbReference>
<dbReference type="InterPro" id="IPR011527">
    <property type="entry name" value="ABC1_TM_dom"/>
</dbReference>
<dbReference type="GO" id="GO:0005743">
    <property type="term" value="C:mitochondrial inner membrane"/>
    <property type="evidence" value="ECO:0007669"/>
    <property type="project" value="TreeGrafter"/>
</dbReference>
<evidence type="ECO:0000313" key="16">
    <source>
        <dbReference type="Proteomes" id="UP000016922"/>
    </source>
</evidence>
<dbReference type="KEGG" id="glz:GLAREA_11348"/>
<feature type="transmembrane region" description="Helical" evidence="12">
    <location>
        <begin position="243"/>
        <end position="260"/>
    </location>
</feature>
<dbReference type="HOGENOM" id="CLU_000604_17_2_1"/>
<dbReference type="RefSeq" id="XP_008077727.1">
    <property type="nucleotide sequence ID" value="XM_008079536.1"/>
</dbReference>
<reference evidence="15 16" key="1">
    <citation type="journal article" date="2013" name="BMC Genomics">
        <title>Genomics-driven discovery of the pneumocandin biosynthetic gene cluster in the fungus Glarea lozoyensis.</title>
        <authorList>
            <person name="Chen L."/>
            <person name="Yue Q."/>
            <person name="Zhang X."/>
            <person name="Xiang M."/>
            <person name="Wang C."/>
            <person name="Li S."/>
            <person name="Che Y."/>
            <person name="Ortiz-Lopez F.J."/>
            <person name="Bills G.F."/>
            <person name="Liu X."/>
            <person name="An Z."/>
        </authorList>
    </citation>
    <scope>NUCLEOTIDE SEQUENCE [LARGE SCALE GENOMIC DNA]</scope>
    <source>
        <strain evidence="16">ATCC 20868 / MF5171</strain>
    </source>
</reference>
<organism evidence="15 16">
    <name type="scientific">Glarea lozoyensis (strain ATCC 20868 / MF5171)</name>
    <dbReference type="NCBI Taxonomy" id="1116229"/>
    <lineage>
        <taxon>Eukaryota</taxon>
        <taxon>Fungi</taxon>
        <taxon>Dikarya</taxon>
        <taxon>Ascomycota</taxon>
        <taxon>Pezizomycotina</taxon>
        <taxon>Leotiomycetes</taxon>
        <taxon>Helotiales</taxon>
        <taxon>Helotiaceae</taxon>
        <taxon>Glarea</taxon>
    </lineage>
</organism>
<dbReference type="GO" id="GO:0016887">
    <property type="term" value="F:ATP hydrolysis activity"/>
    <property type="evidence" value="ECO:0007669"/>
    <property type="project" value="InterPro"/>
</dbReference>
<feature type="transmembrane region" description="Helical" evidence="12">
    <location>
        <begin position="144"/>
        <end position="165"/>
    </location>
</feature>
<evidence type="ECO:0000313" key="15">
    <source>
        <dbReference type="EMBL" id="EPE35648.1"/>
    </source>
</evidence>
<comment type="subcellular location">
    <subcellularLocation>
        <location evidence="2">Endomembrane system</location>
    </subcellularLocation>
    <subcellularLocation>
        <location evidence="1">Membrane</location>
        <topology evidence="1">Multi-pass membrane protein</topology>
    </subcellularLocation>
</comment>
<name>S3EBG3_GLAL2</name>
<keyword evidence="5 12" id="KW-0812">Transmembrane</keyword>
<evidence type="ECO:0000256" key="12">
    <source>
        <dbReference type="SAM" id="Phobius"/>
    </source>
</evidence>
<evidence type="ECO:0000256" key="3">
    <source>
        <dbReference type="ARBA" id="ARBA00007577"/>
    </source>
</evidence>
<feature type="compositionally biased region" description="Basic and acidic residues" evidence="11">
    <location>
        <begin position="1"/>
        <end position="10"/>
    </location>
</feature>
<feature type="domain" description="ABC transporter" evidence="13">
    <location>
        <begin position="1076"/>
        <end position="1313"/>
    </location>
</feature>
<dbReference type="Gene3D" id="3.40.50.300">
    <property type="entry name" value="P-loop containing nucleotide triphosphate hydrolases"/>
    <property type="match status" value="2"/>
</dbReference>
<evidence type="ECO:0000256" key="10">
    <source>
        <dbReference type="ARBA" id="ARBA00023136"/>
    </source>
</evidence>
<keyword evidence="6" id="KW-0677">Repeat</keyword>
<keyword evidence="9 12" id="KW-1133">Transmembrane helix</keyword>
<gene>
    <name evidence="15" type="ORF">GLAREA_11348</name>
</gene>
<proteinExistence type="inferred from homology"/>
<dbReference type="Pfam" id="PF00664">
    <property type="entry name" value="ABC_membrane"/>
    <property type="match status" value="2"/>
</dbReference>
<feature type="transmembrane region" description="Helical" evidence="12">
    <location>
        <begin position="975"/>
        <end position="996"/>
    </location>
</feature>
<comment type="similarity">
    <text evidence="3">Belongs to the ABC transporter superfamily. ABCB family. Multidrug resistance exporter (TC 3.A.1.201) subfamily.</text>
</comment>
<dbReference type="InterPro" id="IPR027417">
    <property type="entry name" value="P-loop_NTPase"/>
</dbReference>
<evidence type="ECO:0000256" key="8">
    <source>
        <dbReference type="ARBA" id="ARBA00022840"/>
    </source>
</evidence>
<keyword evidence="16" id="KW-1185">Reference proteome</keyword>
<dbReference type="SMART" id="SM00382">
    <property type="entry name" value="AAA"/>
    <property type="match status" value="2"/>
</dbReference>
<feature type="transmembrane region" description="Helical" evidence="12">
    <location>
        <begin position="91"/>
        <end position="114"/>
    </location>
</feature>
<dbReference type="GO" id="GO:0015421">
    <property type="term" value="F:ABC-type oligopeptide transporter activity"/>
    <property type="evidence" value="ECO:0007669"/>
    <property type="project" value="TreeGrafter"/>
</dbReference>
<dbReference type="CDD" id="cd18578">
    <property type="entry name" value="ABC_6TM_Pgp_ABCB1_D2_like"/>
    <property type="match status" value="1"/>
</dbReference>
<evidence type="ECO:0000256" key="5">
    <source>
        <dbReference type="ARBA" id="ARBA00022692"/>
    </source>
</evidence>
<evidence type="ECO:0000256" key="6">
    <source>
        <dbReference type="ARBA" id="ARBA00022737"/>
    </source>
</evidence>
<keyword evidence="8" id="KW-0067">ATP-binding</keyword>
<dbReference type="PANTHER" id="PTHR43394">
    <property type="entry name" value="ATP-DEPENDENT PERMEASE MDL1, MITOCHONDRIAL"/>
    <property type="match status" value="1"/>
</dbReference>
<protein>
    <submittedName>
        <fullName evidence="15">p-loop containing nucleoside triphosphate hydrolase</fullName>
    </submittedName>
</protein>
<dbReference type="GeneID" id="19470389"/>
<keyword evidence="7" id="KW-0547">Nucleotide-binding</keyword>
<accession>S3EBG3</accession>
<keyword evidence="4" id="KW-0813">Transport</keyword>
<dbReference type="SUPFAM" id="SSF52540">
    <property type="entry name" value="P-loop containing nucleoside triphosphate hydrolases"/>
    <property type="match status" value="2"/>
</dbReference>
<feature type="transmembrane region" description="Helical" evidence="12">
    <location>
        <begin position="862"/>
        <end position="887"/>
    </location>
</feature>
<dbReference type="Pfam" id="PF00005">
    <property type="entry name" value="ABC_tran"/>
    <property type="match status" value="2"/>
</dbReference>
<dbReference type="InterPro" id="IPR017871">
    <property type="entry name" value="ABC_transporter-like_CS"/>
</dbReference>
<keyword evidence="10 12" id="KW-0472">Membrane</keyword>
<feature type="compositionally biased region" description="Low complexity" evidence="11">
    <location>
        <begin position="31"/>
        <end position="40"/>
    </location>
</feature>
<feature type="transmembrane region" description="Helical" evidence="12">
    <location>
        <begin position="219"/>
        <end position="237"/>
    </location>
</feature>
<evidence type="ECO:0000256" key="7">
    <source>
        <dbReference type="ARBA" id="ARBA00022741"/>
    </source>
</evidence>
<feature type="domain" description="ABC transporter" evidence="13">
    <location>
        <begin position="420"/>
        <end position="678"/>
    </location>
</feature>
<evidence type="ECO:0000256" key="2">
    <source>
        <dbReference type="ARBA" id="ARBA00004308"/>
    </source>
</evidence>
<evidence type="ECO:0000256" key="11">
    <source>
        <dbReference type="SAM" id="MobiDB-lite"/>
    </source>
</evidence>
<feature type="transmembrane region" description="Helical" evidence="12">
    <location>
        <begin position="786"/>
        <end position="807"/>
    </location>
</feature>
<dbReference type="InterPro" id="IPR003593">
    <property type="entry name" value="AAA+_ATPase"/>
</dbReference>
<feature type="domain" description="ABC transmembrane type-1" evidence="14">
    <location>
        <begin position="94"/>
        <end position="387"/>
    </location>
</feature>
<evidence type="ECO:0000259" key="14">
    <source>
        <dbReference type="PROSITE" id="PS50929"/>
    </source>
</evidence>
<evidence type="ECO:0000256" key="4">
    <source>
        <dbReference type="ARBA" id="ARBA00022448"/>
    </source>
</evidence>
<feature type="transmembrane region" description="Helical" evidence="12">
    <location>
        <begin position="893"/>
        <end position="911"/>
    </location>
</feature>
<feature type="transmembrane region" description="Helical" evidence="12">
    <location>
        <begin position="323"/>
        <end position="347"/>
    </location>
</feature>
<sequence length="1318" mass="146486">MQKYSNHERPSNASSERLTSPIDRPPSPTYSESVEAPLLAEEAEKKHNEEADDALPAASEEKKSSFSGAEYKIAFSHFLRIYSYSTWSDRLLLFVAVLSSICAGVTLPLMNVVFGKLVGTFSAFYDPDSGETADLFIDTIDENVLYIVYLFIGRLLLGYVSTLGFRMSSLRVSAAVRLAYLDALFKQPISVLDCLPAGQTAAIITITANTLQNGISEKLSMLLQSISLVITALVVSFHYSWSLTLVTSCGLLFIVMFYYFTIPRLVNMMKDVEHADRMSSSVASEVFTSIRMVAACEAEGKMARKYSSWVEESRRRGLLMSPLVAIQQSPVFFAIHATFALSFWVAIKMYETYQISNVTTIIIVLMSIMTIVMSIGSIAGPITAAGQAAGAASIFFSIIDAPQPQTEGKRAPDVSAQGDIVLQNVNFAYPLRADVKVLNDLTLTFPAGKLTAIVGPSGSGKSTIVGLIERWYEMDGNMTDNMLTLFFRNGSITVGGQTLHEIDLKWWRSQIGLVQQEPFLFNDTIFNNIAYGLIGTKWEQSSIGKKRKLVKRACEEAFADEFIRKLPEGWHTLVGEAGLKLSGGQRQRIAIARSIVKRPAILILDEATSAIDVRSEKIVQAALDRVSKGRTTVTIAHRLSTIIKADNIVVLKKGRVVQQGTHAELLADEKGQYAALVNAQRLNSHEDFQEVAGKCLPTEEIVPSTAEKFDRNTIPPVLFEEPTPKQERLLGSFWLFLWEQKLQWSWYSVMLLGCLGAGASFPLHAFLFAKLISLFNFWGEYLQSQTNFWCLMFTFLALGVGVSYFALGWSSNAVSFNITANYRREYFQNVLQKPISYYDEEENSSGALTARMATDPTQLQQLLGINMAIVIISFFNVAGSIAISFYFGWKLTLLTIFTSMPIIFAAGFFRIRYETQFEKMNNEVFAQSAKFATESIGAFRTVSSLTLESEIVGRYEKLLHDHTTEAFQKAKFSTFVFAMSDSISLLCMAFVLWYGGQLLADHEYTPFNYLVVYLAVVQGSTSAGQSLSFGPNVAQAFAAANRIRGMRPRHKPEKRTTLFDIEEAESNEKDPQGVKIEFKNVVFKYPTRDIPVLNGLNMTIEKGQFAAIVGPSGSGKTSIISLIERFYQIQAGEIFYHGKKIEDISLPDYRKSISLVAQEASLFEGTISENILLGVDEDEISHSRLVEICRDAEIQDFISSLPEGYNTMVGARGVALSGGQKQRIAIARALIRNPRVLLLDEATSNLDSETERSVQAVFEKTGKGRTMVVVAHRLATVQNANVIFVIGDGRVVEQGNHFELLRQRGLYYQMCQSQALDR</sequence>
<dbReference type="Gene3D" id="1.20.1560.10">
    <property type="entry name" value="ABC transporter type 1, transmembrane domain"/>
    <property type="match status" value="1"/>
</dbReference>
<feature type="region of interest" description="Disordered" evidence="11">
    <location>
        <begin position="1"/>
        <end position="61"/>
    </location>
</feature>
<feature type="transmembrane region" description="Helical" evidence="12">
    <location>
        <begin position="744"/>
        <end position="766"/>
    </location>
</feature>
<dbReference type="InterPro" id="IPR036640">
    <property type="entry name" value="ABC1_TM_sf"/>
</dbReference>
<dbReference type="CDD" id="cd18577">
    <property type="entry name" value="ABC_6TM_Pgp_ABCB1_D1_like"/>
    <property type="match status" value="1"/>
</dbReference>
<evidence type="ECO:0000256" key="1">
    <source>
        <dbReference type="ARBA" id="ARBA00004141"/>
    </source>
</evidence>
<dbReference type="InterPro" id="IPR003439">
    <property type="entry name" value="ABC_transporter-like_ATP-bd"/>
</dbReference>
<dbReference type="GO" id="GO:0090374">
    <property type="term" value="P:oligopeptide export from mitochondrion"/>
    <property type="evidence" value="ECO:0007669"/>
    <property type="project" value="TreeGrafter"/>
</dbReference>
<dbReference type="GO" id="GO:0012505">
    <property type="term" value="C:endomembrane system"/>
    <property type="evidence" value="ECO:0007669"/>
    <property type="project" value="UniProtKB-SubCell"/>
</dbReference>
<dbReference type="OMA" id="WYEMDGD"/>
<dbReference type="eggNOG" id="KOG0055">
    <property type="taxonomic scope" value="Eukaryota"/>
</dbReference>
<dbReference type="OrthoDB" id="6500128at2759"/>
<feature type="transmembrane region" description="Helical" evidence="12">
    <location>
        <begin position="353"/>
        <end position="372"/>
    </location>
</feature>
<dbReference type="SUPFAM" id="SSF90123">
    <property type="entry name" value="ABC transporter transmembrane region"/>
    <property type="match status" value="2"/>
</dbReference>
<dbReference type="InterPro" id="IPR039421">
    <property type="entry name" value="Type_1_exporter"/>
</dbReference>
<dbReference type="FunFam" id="1.20.1560.10:FF:000306">
    <property type="entry name" value="Uncharacterized protein"/>
    <property type="match status" value="1"/>
</dbReference>
<dbReference type="Proteomes" id="UP000016922">
    <property type="component" value="Unassembled WGS sequence"/>
</dbReference>
<dbReference type="EMBL" id="KE145354">
    <property type="protein sequence ID" value="EPE35648.1"/>
    <property type="molecule type" value="Genomic_DNA"/>
</dbReference>
<dbReference type="PROSITE" id="PS00211">
    <property type="entry name" value="ABC_TRANSPORTER_1"/>
    <property type="match status" value="2"/>
</dbReference>
<keyword evidence="15" id="KW-0378">Hydrolase</keyword>
<feature type="domain" description="ABC transmembrane type-1" evidence="14">
    <location>
        <begin position="749"/>
        <end position="1035"/>
    </location>
</feature>
<evidence type="ECO:0000256" key="9">
    <source>
        <dbReference type="ARBA" id="ARBA00022989"/>
    </source>
</evidence>